<name>A0A3G1KZK8_FORW1</name>
<dbReference type="Pfam" id="PF04055">
    <property type="entry name" value="Radical_SAM"/>
    <property type="match status" value="1"/>
</dbReference>
<dbReference type="SUPFAM" id="SSF102114">
    <property type="entry name" value="Radical SAM enzymes"/>
    <property type="match status" value="1"/>
</dbReference>
<dbReference type="EMBL" id="CP017634">
    <property type="protein sequence ID" value="ATW27847.1"/>
    <property type="molecule type" value="Genomic_DNA"/>
</dbReference>
<evidence type="ECO:0000313" key="7">
    <source>
        <dbReference type="EMBL" id="ATW27847.1"/>
    </source>
</evidence>
<protein>
    <recommendedName>
        <fullName evidence="6">Radical SAM core domain-containing protein</fullName>
    </recommendedName>
</protein>
<dbReference type="PANTHER" id="PTHR43273:SF8">
    <property type="entry name" value="RADICAL SAM DOMAIN PROTEIN"/>
    <property type="match status" value="1"/>
</dbReference>
<dbReference type="Proteomes" id="UP000323521">
    <property type="component" value="Chromosome"/>
</dbReference>
<keyword evidence="3" id="KW-0479">Metal-binding</keyword>
<dbReference type="Gene3D" id="3.20.20.70">
    <property type="entry name" value="Aldolase class I"/>
    <property type="match status" value="1"/>
</dbReference>
<gene>
    <name evidence="7" type="ORF">DCMF_26595</name>
</gene>
<dbReference type="GO" id="GO:0016491">
    <property type="term" value="F:oxidoreductase activity"/>
    <property type="evidence" value="ECO:0007669"/>
    <property type="project" value="InterPro"/>
</dbReference>
<dbReference type="InterPro" id="IPR023867">
    <property type="entry name" value="Sulphatase_maturase_rSAM"/>
</dbReference>
<dbReference type="PROSITE" id="PS51918">
    <property type="entry name" value="RADICAL_SAM"/>
    <property type="match status" value="1"/>
</dbReference>
<dbReference type="InterPro" id="IPR007197">
    <property type="entry name" value="rSAM"/>
</dbReference>
<dbReference type="RefSeq" id="WP_214658934.1">
    <property type="nucleotide sequence ID" value="NZ_CP017634.1"/>
</dbReference>
<evidence type="ECO:0000256" key="2">
    <source>
        <dbReference type="ARBA" id="ARBA00022691"/>
    </source>
</evidence>
<keyword evidence="5" id="KW-0411">Iron-sulfur</keyword>
<proteinExistence type="predicted"/>
<evidence type="ECO:0000313" key="8">
    <source>
        <dbReference type="Proteomes" id="UP000323521"/>
    </source>
</evidence>
<dbReference type="UniPathway" id="UPA00782"/>
<dbReference type="SFLD" id="SFLDS00029">
    <property type="entry name" value="Radical_SAM"/>
    <property type="match status" value="1"/>
</dbReference>
<dbReference type="NCBIfam" id="TIGR04085">
    <property type="entry name" value="rSAM_more_4Fe4S"/>
    <property type="match status" value="1"/>
</dbReference>
<dbReference type="InterPro" id="IPR023885">
    <property type="entry name" value="4Fe4S-binding_SPASM_dom"/>
</dbReference>
<dbReference type="CDD" id="cd01335">
    <property type="entry name" value="Radical_SAM"/>
    <property type="match status" value="1"/>
</dbReference>
<dbReference type="GO" id="GO:0046872">
    <property type="term" value="F:metal ion binding"/>
    <property type="evidence" value="ECO:0007669"/>
    <property type="project" value="UniProtKB-KW"/>
</dbReference>
<comment type="cofactor">
    <cofactor evidence="1">
        <name>[4Fe-4S] cluster</name>
        <dbReference type="ChEBI" id="CHEBI:49883"/>
    </cofactor>
</comment>
<evidence type="ECO:0000256" key="1">
    <source>
        <dbReference type="ARBA" id="ARBA00001966"/>
    </source>
</evidence>
<organism evidence="7 8">
    <name type="scientific">Formimonas warabiya</name>
    <dbReference type="NCBI Taxonomy" id="1761012"/>
    <lineage>
        <taxon>Bacteria</taxon>
        <taxon>Bacillati</taxon>
        <taxon>Bacillota</taxon>
        <taxon>Clostridia</taxon>
        <taxon>Eubacteriales</taxon>
        <taxon>Peptococcaceae</taxon>
        <taxon>Candidatus Formimonas</taxon>
    </lineage>
</organism>
<dbReference type="AlphaFoldDB" id="A0A3G1KZK8"/>
<keyword evidence="8" id="KW-1185">Reference proteome</keyword>
<dbReference type="PANTHER" id="PTHR43273">
    <property type="entry name" value="ANAEROBIC SULFATASE-MATURATING ENZYME HOMOLOG ASLB-RELATED"/>
    <property type="match status" value="1"/>
</dbReference>
<evidence type="ECO:0000256" key="4">
    <source>
        <dbReference type="ARBA" id="ARBA00023004"/>
    </source>
</evidence>
<dbReference type="KEGG" id="fwa:DCMF_26595"/>
<dbReference type="GO" id="GO:0051536">
    <property type="term" value="F:iron-sulfur cluster binding"/>
    <property type="evidence" value="ECO:0007669"/>
    <property type="project" value="UniProtKB-KW"/>
</dbReference>
<evidence type="ECO:0000256" key="5">
    <source>
        <dbReference type="ARBA" id="ARBA00023014"/>
    </source>
</evidence>
<accession>A0A3G1KZK8</accession>
<dbReference type="SFLD" id="SFLDG01067">
    <property type="entry name" value="SPASM/twitch_domain_containing"/>
    <property type="match status" value="1"/>
</dbReference>
<dbReference type="InterPro" id="IPR013785">
    <property type="entry name" value="Aldolase_TIM"/>
</dbReference>
<dbReference type="InterPro" id="IPR058240">
    <property type="entry name" value="rSAM_sf"/>
</dbReference>
<keyword evidence="4" id="KW-0408">Iron</keyword>
<keyword evidence="2" id="KW-0949">S-adenosyl-L-methionine</keyword>
<feature type="domain" description="Radical SAM core" evidence="6">
    <location>
        <begin position="89"/>
        <end position="314"/>
    </location>
</feature>
<sequence length="483" mass="55172">MKAFKKSRYNIIFSHDNARYLFNTFTGSFQPLSDNLYRLYNRWGQVNPGIHAEEDGIHHLVNMGALVEEGFDELAFLKKIRYRENSMEAITQLAFWLMTTERCNFRCFYCFEDREKRRDISYTGNDFISFLEKFPALNRINMTWFGGEPLLNMSPIKELTGKAYDYSREKGIFYHAGMITNGFLLTPAIVKRLKEWHITFVQITLDGPPDIYEQYKSVQGAFRTVLDNLYHLAEDREVFLRINLDKNNTRTMPELFNIMAARGFRNISINFAPITESVPDGEAFSPWTASCFTSEEFGAAEKELYDILYNLGYEKWQLPEKGARIAFCGGASSHFYTVGVTGVLYRCSHLCGGQHEIAGSVQEGILPEAFTHAWLKEYRSLPSSCDACDFLPQCQGGCPYSREHQSSQGENCISSRYNLIGRLTSMLTQAKRHNRDIFVHRSTQEQVDLLTRMSRGAVLNRHDLKTAALAGGGLGMLLARAGE</sequence>
<evidence type="ECO:0000259" key="6">
    <source>
        <dbReference type="PROSITE" id="PS51918"/>
    </source>
</evidence>
<evidence type="ECO:0000256" key="3">
    <source>
        <dbReference type="ARBA" id="ARBA00022723"/>
    </source>
</evidence>
<reference evidence="7 8" key="1">
    <citation type="submission" date="2016-10" db="EMBL/GenBank/DDBJ databases">
        <title>Complete Genome Sequence of Peptococcaceae strain DCMF.</title>
        <authorList>
            <person name="Edwards R.J."/>
            <person name="Holland S.I."/>
            <person name="Deshpande N.P."/>
            <person name="Wong Y.K."/>
            <person name="Ertan H."/>
            <person name="Manefield M."/>
            <person name="Russell T.L."/>
            <person name="Lee M.J."/>
        </authorList>
    </citation>
    <scope>NUCLEOTIDE SEQUENCE [LARGE SCALE GENOMIC DNA]</scope>
    <source>
        <strain evidence="7 8">DCMF</strain>
    </source>
</reference>